<feature type="region of interest" description="Disordered" evidence="1">
    <location>
        <begin position="60"/>
        <end position="97"/>
    </location>
</feature>
<evidence type="ECO:0000259" key="2">
    <source>
        <dbReference type="PROSITE" id="PS50076"/>
    </source>
</evidence>
<dbReference type="Pfam" id="PF00226">
    <property type="entry name" value="DnaJ"/>
    <property type="match status" value="1"/>
</dbReference>
<dbReference type="PRINTS" id="PR00625">
    <property type="entry name" value="JDOMAIN"/>
</dbReference>
<feature type="compositionally biased region" description="Polar residues" evidence="1">
    <location>
        <begin position="459"/>
        <end position="469"/>
    </location>
</feature>
<dbReference type="PROSITE" id="PS00636">
    <property type="entry name" value="DNAJ_1"/>
    <property type="match status" value="1"/>
</dbReference>
<dbReference type="EMBL" id="JAYKXP010000005">
    <property type="protein sequence ID" value="KAK7058331.1"/>
    <property type="molecule type" value="Genomic_DNA"/>
</dbReference>
<feature type="domain" description="J" evidence="2">
    <location>
        <begin position="102"/>
        <end position="167"/>
    </location>
</feature>
<dbReference type="Proteomes" id="UP001383192">
    <property type="component" value="Unassembled WGS sequence"/>
</dbReference>
<dbReference type="PANTHER" id="PTHR44924:SF1">
    <property type="entry name" value="DNAJ SUBFAMILY A MEMBER 2"/>
    <property type="match status" value="1"/>
</dbReference>
<evidence type="ECO:0000313" key="4">
    <source>
        <dbReference type="Proteomes" id="UP001383192"/>
    </source>
</evidence>
<feature type="compositionally biased region" description="Basic and acidic residues" evidence="1">
    <location>
        <begin position="220"/>
        <end position="253"/>
    </location>
</feature>
<dbReference type="Pfam" id="PF14308">
    <property type="entry name" value="DnaJ-X"/>
    <property type="match status" value="1"/>
</dbReference>
<reference evidence="3 4" key="1">
    <citation type="submission" date="2024-01" db="EMBL/GenBank/DDBJ databases">
        <title>A draft genome for a cacao thread blight-causing isolate of Paramarasmius palmivorus.</title>
        <authorList>
            <person name="Baruah I.K."/>
            <person name="Bukari Y."/>
            <person name="Amoako-Attah I."/>
            <person name="Meinhardt L.W."/>
            <person name="Bailey B.A."/>
            <person name="Cohen S.P."/>
        </authorList>
    </citation>
    <scope>NUCLEOTIDE SEQUENCE [LARGE SCALE GENOMIC DNA]</scope>
    <source>
        <strain evidence="3 4">GH-12</strain>
    </source>
</reference>
<dbReference type="InterPro" id="IPR001623">
    <property type="entry name" value="DnaJ_domain"/>
</dbReference>
<feature type="compositionally biased region" description="Basic and acidic residues" evidence="1">
    <location>
        <begin position="484"/>
        <end position="501"/>
    </location>
</feature>
<dbReference type="SUPFAM" id="SSF46565">
    <property type="entry name" value="Chaperone J-domain"/>
    <property type="match status" value="1"/>
</dbReference>
<dbReference type="AlphaFoldDB" id="A0AAW0E035"/>
<name>A0AAW0E035_9AGAR</name>
<dbReference type="PANTHER" id="PTHR44924">
    <property type="entry name" value="DNAJ SUBFAMILY A MEMBER 2"/>
    <property type="match status" value="1"/>
</dbReference>
<dbReference type="InterPro" id="IPR026894">
    <property type="entry name" value="DnaJ_X"/>
</dbReference>
<feature type="compositionally biased region" description="Polar residues" evidence="1">
    <location>
        <begin position="68"/>
        <end position="79"/>
    </location>
</feature>
<feature type="region of interest" description="Disordered" evidence="1">
    <location>
        <begin position="448"/>
        <end position="501"/>
    </location>
</feature>
<keyword evidence="4" id="KW-1185">Reference proteome</keyword>
<dbReference type="SMART" id="SM00271">
    <property type="entry name" value="DnaJ"/>
    <property type="match status" value="1"/>
</dbReference>
<dbReference type="InterPro" id="IPR018253">
    <property type="entry name" value="DnaJ_domain_CS"/>
</dbReference>
<protein>
    <submittedName>
        <fullName evidence="3">DnaJ-like protein</fullName>
    </submittedName>
</protein>
<sequence>MIPPLPSRPRIPHIPTSCSACATALEFPVPNPQPSPGTLLQVQCFSCHATFSHAFYPTQVPPTHAAHQPNSSLGSSSNTAPPPLPHRKGRKIGTQDRPLETGYYDILGVDVQATTDEIKKAYRRLAIKHHPDKNPDDPQAEERFKAIAIAYQTLSDPALRKKYNEFGPKESAPEGGYVDPEEVFGAIFGGERFIPIIGQISLARDMKTALQEAEDAEAEGDGKRVKDAKGREILTEEEKAKKEEKDKKKAAEKAAERAERINKLVENLERKLSIFTESATGVDDRDVTRSWKTICELEAEDLSHESYGPDLLLAIGFVYVSKAKHHLATNQSFLGVGGWLHNVQGKYHVFSETVSTLRSAIELKAVFDQIQAAEKAGNLSPEEKQKLEEQAAEKGLQALFKGAKLEIESVLRETCDRVLEDPSISREKSLLRATALQILGESYMTVAKREGAGSPPQPQNLGQRRQSGVNAGAARGSATFDDSEYVRVDTKNSRAREAKAQ</sequence>
<comment type="caution">
    <text evidence="3">The sequence shown here is derived from an EMBL/GenBank/DDBJ whole genome shotgun (WGS) entry which is preliminary data.</text>
</comment>
<dbReference type="PROSITE" id="PS50076">
    <property type="entry name" value="DNAJ_2"/>
    <property type="match status" value="1"/>
</dbReference>
<feature type="region of interest" description="Disordered" evidence="1">
    <location>
        <begin position="213"/>
        <end position="253"/>
    </location>
</feature>
<gene>
    <name evidence="3" type="primary">CAJ1_1</name>
    <name evidence="3" type="ORF">VNI00_001962</name>
</gene>
<evidence type="ECO:0000256" key="1">
    <source>
        <dbReference type="SAM" id="MobiDB-lite"/>
    </source>
</evidence>
<proteinExistence type="predicted"/>
<evidence type="ECO:0000313" key="3">
    <source>
        <dbReference type="EMBL" id="KAK7058331.1"/>
    </source>
</evidence>
<organism evidence="3 4">
    <name type="scientific">Paramarasmius palmivorus</name>
    <dbReference type="NCBI Taxonomy" id="297713"/>
    <lineage>
        <taxon>Eukaryota</taxon>
        <taxon>Fungi</taxon>
        <taxon>Dikarya</taxon>
        <taxon>Basidiomycota</taxon>
        <taxon>Agaricomycotina</taxon>
        <taxon>Agaricomycetes</taxon>
        <taxon>Agaricomycetidae</taxon>
        <taxon>Agaricales</taxon>
        <taxon>Marasmiineae</taxon>
        <taxon>Marasmiaceae</taxon>
        <taxon>Paramarasmius</taxon>
    </lineage>
</organism>
<accession>A0AAW0E035</accession>
<dbReference type="CDD" id="cd06257">
    <property type="entry name" value="DnaJ"/>
    <property type="match status" value="1"/>
</dbReference>
<dbReference type="InterPro" id="IPR036869">
    <property type="entry name" value="J_dom_sf"/>
</dbReference>
<dbReference type="Gene3D" id="1.10.287.110">
    <property type="entry name" value="DnaJ domain"/>
    <property type="match status" value="1"/>
</dbReference>